<dbReference type="AlphaFoldDB" id="A0A5N6XIA9"/>
<evidence type="ECO:0000256" key="1">
    <source>
        <dbReference type="SAM" id="Phobius"/>
    </source>
</evidence>
<accession>A0A5N6XIA9</accession>
<dbReference type="Proteomes" id="UP000325945">
    <property type="component" value="Unassembled WGS sequence"/>
</dbReference>
<proteinExistence type="predicted"/>
<feature type="transmembrane region" description="Helical" evidence="1">
    <location>
        <begin position="43"/>
        <end position="59"/>
    </location>
</feature>
<name>A0A5N6XIA9_9EURO</name>
<evidence type="ECO:0000313" key="3">
    <source>
        <dbReference type="Proteomes" id="UP000325945"/>
    </source>
</evidence>
<keyword evidence="1" id="KW-0472">Membrane</keyword>
<gene>
    <name evidence="2" type="ORF">BDV39DRAFT_166122</name>
</gene>
<reference evidence="3" key="1">
    <citation type="submission" date="2019-04" db="EMBL/GenBank/DDBJ databases">
        <title>Friends and foes A comparative genomics studyof 23 Aspergillus species from section Flavi.</title>
        <authorList>
            <consortium name="DOE Joint Genome Institute"/>
            <person name="Kjaerbolling I."/>
            <person name="Vesth T."/>
            <person name="Frisvad J.C."/>
            <person name="Nybo J.L."/>
            <person name="Theobald S."/>
            <person name="Kildgaard S."/>
            <person name="Isbrandt T."/>
            <person name="Kuo A."/>
            <person name="Sato A."/>
            <person name="Lyhne E.K."/>
            <person name="Kogle M.E."/>
            <person name="Wiebenga A."/>
            <person name="Kun R.S."/>
            <person name="Lubbers R.J."/>
            <person name="Makela M.R."/>
            <person name="Barry K."/>
            <person name="Chovatia M."/>
            <person name="Clum A."/>
            <person name="Daum C."/>
            <person name="Haridas S."/>
            <person name="He G."/>
            <person name="LaButti K."/>
            <person name="Lipzen A."/>
            <person name="Mondo S."/>
            <person name="Riley R."/>
            <person name="Salamov A."/>
            <person name="Simmons B.A."/>
            <person name="Magnuson J.K."/>
            <person name="Henrissat B."/>
            <person name="Mortensen U.H."/>
            <person name="Larsen T.O."/>
            <person name="Devries R.P."/>
            <person name="Grigoriev I.V."/>
            <person name="Machida M."/>
            <person name="Baker S.E."/>
            <person name="Andersen M.R."/>
        </authorList>
    </citation>
    <scope>NUCLEOTIDE SEQUENCE [LARGE SCALE GENOMIC DNA]</scope>
    <source>
        <strain evidence="3">CBS 130017</strain>
    </source>
</reference>
<keyword evidence="3" id="KW-1185">Reference proteome</keyword>
<keyword evidence="1" id="KW-1133">Transmembrane helix</keyword>
<dbReference type="EMBL" id="ML741763">
    <property type="protein sequence ID" value="KAE8332987.1"/>
    <property type="molecule type" value="Genomic_DNA"/>
</dbReference>
<evidence type="ECO:0000313" key="2">
    <source>
        <dbReference type="EMBL" id="KAE8332987.1"/>
    </source>
</evidence>
<sequence>MQPSDLASRTPDKLRTFGHMQFYLYHIRANCMLKSCNMTYIDGYLHICIFTSFVLFLPVEPAHSRTITR</sequence>
<keyword evidence="1" id="KW-0812">Transmembrane</keyword>
<protein>
    <submittedName>
        <fullName evidence="2">Uncharacterized protein</fullName>
    </submittedName>
</protein>
<organism evidence="2 3">
    <name type="scientific">Aspergillus sergii</name>
    <dbReference type="NCBI Taxonomy" id="1034303"/>
    <lineage>
        <taxon>Eukaryota</taxon>
        <taxon>Fungi</taxon>
        <taxon>Dikarya</taxon>
        <taxon>Ascomycota</taxon>
        <taxon>Pezizomycotina</taxon>
        <taxon>Eurotiomycetes</taxon>
        <taxon>Eurotiomycetidae</taxon>
        <taxon>Eurotiales</taxon>
        <taxon>Aspergillaceae</taxon>
        <taxon>Aspergillus</taxon>
        <taxon>Aspergillus subgen. Circumdati</taxon>
    </lineage>
</organism>